<feature type="transmembrane region" description="Helical" evidence="7">
    <location>
        <begin position="35"/>
        <end position="60"/>
    </location>
</feature>
<dbReference type="PANTHER" id="PTHR32243:SF52">
    <property type="entry name" value="ABC TRANSPORTER PERMEASE PROTEIN"/>
    <property type="match status" value="1"/>
</dbReference>
<reference evidence="10" key="2">
    <citation type="submission" date="2020-09" db="EMBL/GenBank/DDBJ databases">
        <authorList>
            <person name="Sun Q."/>
            <person name="Zhou Y."/>
        </authorList>
    </citation>
    <scope>NUCLEOTIDE SEQUENCE</scope>
    <source>
        <strain evidence="10">CGMCC 4.7306</strain>
    </source>
</reference>
<dbReference type="InterPro" id="IPR000515">
    <property type="entry name" value="MetI-like"/>
</dbReference>
<comment type="similarity">
    <text evidence="7">Belongs to the binding-protein-dependent transport system permease family.</text>
</comment>
<keyword evidence="4 7" id="KW-0812">Transmembrane</keyword>
<evidence type="ECO:0000256" key="8">
    <source>
        <dbReference type="SAM" id="MobiDB-lite"/>
    </source>
</evidence>
<evidence type="ECO:0000256" key="2">
    <source>
        <dbReference type="ARBA" id="ARBA00022448"/>
    </source>
</evidence>
<evidence type="ECO:0000256" key="4">
    <source>
        <dbReference type="ARBA" id="ARBA00022692"/>
    </source>
</evidence>
<dbReference type="SUPFAM" id="SSF161098">
    <property type="entry name" value="MetI-like"/>
    <property type="match status" value="1"/>
</dbReference>
<dbReference type="InterPro" id="IPR035906">
    <property type="entry name" value="MetI-like_sf"/>
</dbReference>
<evidence type="ECO:0000256" key="7">
    <source>
        <dbReference type="RuleBase" id="RU363032"/>
    </source>
</evidence>
<dbReference type="PROSITE" id="PS50928">
    <property type="entry name" value="ABC_TM1"/>
    <property type="match status" value="1"/>
</dbReference>
<evidence type="ECO:0000256" key="1">
    <source>
        <dbReference type="ARBA" id="ARBA00004651"/>
    </source>
</evidence>
<dbReference type="InterPro" id="IPR050901">
    <property type="entry name" value="BP-dep_ABC_trans_perm"/>
</dbReference>
<dbReference type="RefSeq" id="WP_188893540.1">
    <property type="nucleotide sequence ID" value="NZ_BMMZ01000001.1"/>
</dbReference>
<dbReference type="EMBL" id="BMMZ01000001">
    <property type="protein sequence ID" value="GGL49595.1"/>
    <property type="molecule type" value="Genomic_DNA"/>
</dbReference>
<feature type="transmembrane region" description="Helical" evidence="7">
    <location>
        <begin position="101"/>
        <end position="122"/>
    </location>
</feature>
<feature type="transmembrane region" description="Helical" evidence="7">
    <location>
        <begin position="265"/>
        <end position="287"/>
    </location>
</feature>
<dbReference type="AlphaFoldDB" id="A0A917S2F5"/>
<dbReference type="GO" id="GO:0005886">
    <property type="term" value="C:plasma membrane"/>
    <property type="evidence" value="ECO:0007669"/>
    <property type="project" value="UniProtKB-SubCell"/>
</dbReference>
<feature type="transmembrane region" description="Helical" evidence="7">
    <location>
        <begin position="165"/>
        <end position="184"/>
    </location>
</feature>
<evidence type="ECO:0000256" key="3">
    <source>
        <dbReference type="ARBA" id="ARBA00022475"/>
    </source>
</evidence>
<feature type="domain" description="ABC transmembrane type-1" evidence="9">
    <location>
        <begin position="97"/>
        <end position="287"/>
    </location>
</feature>
<feature type="transmembrane region" description="Helical" evidence="7">
    <location>
        <begin position="134"/>
        <end position="159"/>
    </location>
</feature>
<dbReference type="Gene3D" id="1.10.3720.10">
    <property type="entry name" value="MetI-like"/>
    <property type="match status" value="1"/>
</dbReference>
<evidence type="ECO:0000313" key="11">
    <source>
        <dbReference type="Proteomes" id="UP000613840"/>
    </source>
</evidence>
<keyword evidence="3" id="KW-1003">Cell membrane</keyword>
<keyword evidence="11" id="KW-1185">Reference proteome</keyword>
<dbReference type="PANTHER" id="PTHR32243">
    <property type="entry name" value="MALTOSE TRANSPORT SYSTEM PERMEASE-RELATED"/>
    <property type="match status" value="1"/>
</dbReference>
<keyword evidence="6 7" id="KW-0472">Membrane</keyword>
<name>A0A917S2F5_9ACTN</name>
<comment type="subcellular location">
    <subcellularLocation>
        <location evidence="1 7">Cell membrane</location>
        <topology evidence="1 7">Multi-pass membrane protein</topology>
    </subcellularLocation>
</comment>
<evidence type="ECO:0000256" key="6">
    <source>
        <dbReference type="ARBA" id="ARBA00023136"/>
    </source>
</evidence>
<proteinExistence type="inferred from homology"/>
<feature type="transmembrane region" description="Helical" evidence="7">
    <location>
        <begin position="213"/>
        <end position="234"/>
    </location>
</feature>
<organism evidence="10 11">
    <name type="scientific">Microlunatus endophyticus</name>
    <dbReference type="NCBI Taxonomy" id="1716077"/>
    <lineage>
        <taxon>Bacteria</taxon>
        <taxon>Bacillati</taxon>
        <taxon>Actinomycetota</taxon>
        <taxon>Actinomycetes</taxon>
        <taxon>Propionibacteriales</taxon>
        <taxon>Propionibacteriaceae</taxon>
        <taxon>Microlunatus</taxon>
    </lineage>
</organism>
<evidence type="ECO:0000256" key="5">
    <source>
        <dbReference type="ARBA" id="ARBA00022989"/>
    </source>
</evidence>
<dbReference type="GO" id="GO:0055085">
    <property type="term" value="P:transmembrane transport"/>
    <property type="evidence" value="ECO:0007669"/>
    <property type="project" value="InterPro"/>
</dbReference>
<dbReference type="CDD" id="cd06261">
    <property type="entry name" value="TM_PBP2"/>
    <property type="match status" value="1"/>
</dbReference>
<sequence>MSTGVAAQPGRASATSDPGERPAVRTRPRYTGRRIGGIGVTVLTWVVVFLFFFPVLWMIFTSFKTEQAAAQFPPSFITHLSFDRYATVFQRGMGLYLANSAALSILSTVAVMALAIPAAYGLSVRRVGRWQDLLFFFISTKFMPVAASIIPVFLLLRVMGALDNLWALGVLYIGMNLPLAIWMMRSFFAEVPYAVVEAAQIDGASYSRELWRVSLPIVAPGAAAAALICFIFAWNEYFLVNLLTAVVARTTPPFLGSFVDGRGQFLAVLSAASTIAVLPVIIAGWVAQKRLVRGLAMGAVK</sequence>
<protein>
    <submittedName>
        <fullName evidence="10">Sugar ABC transporter permease</fullName>
    </submittedName>
</protein>
<keyword evidence="2 7" id="KW-0813">Transport</keyword>
<dbReference type="Proteomes" id="UP000613840">
    <property type="component" value="Unassembled WGS sequence"/>
</dbReference>
<dbReference type="Pfam" id="PF00528">
    <property type="entry name" value="BPD_transp_1"/>
    <property type="match status" value="1"/>
</dbReference>
<feature type="region of interest" description="Disordered" evidence="8">
    <location>
        <begin position="1"/>
        <end position="26"/>
    </location>
</feature>
<evidence type="ECO:0000313" key="10">
    <source>
        <dbReference type="EMBL" id="GGL49595.1"/>
    </source>
</evidence>
<reference evidence="10" key="1">
    <citation type="journal article" date="2014" name="Int. J. Syst. Evol. Microbiol.">
        <title>Complete genome sequence of Corynebacterium casei LMG S-19264T (=DSM 44701T), isolated from a smear-ripened cheese.</title>
        <authorList>
            <consortium name="US DOE Joint Genome Institute (JGI-PGF)"/>
            <person name="Walter F."/>
            <person name="Albersmeier A."/>
            <person name="Kalinowski J."/>
            <person name="Ruckert C."/>
        </authorList>
    </citation>
    <scope>NUCLEOTIDE SEQUENCE</scope>
    <source>
        <strain evidence="10">CGMCC 4.7306</strain>
    </source>
</reference>
<keyword evidence="5 7" id="KW-1133">Transmembrane helix</keyword>
<evidence type="ECO:0000259" key="9">
    <source>
        <dbReference type="PROSITE" id="PS50928"/>
    </source>
</evidence>
<gene>
    <name evidence="10" type="ORF">GCM10011575_04690</name>
</gene>
<accession>A0A917S2F5</accession>
<comment type="caution">
    <text evidence="10">The sequence shown here is derived from an EMBL/GenBank/DDBJ whole genome shotgun (WGS) entry which is preliminary data.</text>
</comment>